<dbReference type="OrthoDB" id="2986625at2759"/>
<accession>A0A6A4HVG8</accession>
<dbReference type="Proteomes" id="UP000799118">
    <property type="component" value="Unassembled WGS sequence"/>
</dbReference>
<organism evidence="1 2">
    <name type="scientific">Gymnopus androsaceus JB14</name>
    <dbReference type="NCBI Taxonomy" id="1447944"/>
    <lineage>
        <taxon>Eukaryota</taxon>
        <taxon>Fungi</taxon>
        <taxon>Dikarya</taxon>
        <taxon>Basidiomycota</taxon>
        <taxon>Agaricomycotina</taxon>
        <taxon>Agaricomycetes</taxon>
        <taxon>Agaricomycetidae</taxon>
        <taxon>Agaricales</taxon>
        <taxon>Marasmiineae</taxon>
        <taxon>Omphalotaceae</taxon>
        <taxon>Gymnopus</taxon>
    </lineage>
</organism>
<gene>
    <name evidence="1" type="ORF">BT96DRAFT_577506</name>
</gene>
<evidence type="ECO:0000313" key="1">
    <source>
        <dbReference type="EMBL" id="KAE9401861.1"/>
    </source>
</evidence>
<name>A0A6A4HVG8_9AGAR</name>
<evidence type="ECO:0000313" key="2">
    <source>
        <dbReference type="Proteomes" id="UP000799118"/>
    </source>
</evidence>
<protein>
    <submittedName>
        <fullName evidence="1">Uncharacterized protein</fullName>
    </submittedName>
</protein>
<dbReference type="AlphaFoldDB" id="A0A6A4HVG8"/>
<keyword evidence="2" id="KW-1185">Reference proteome</keyword>
<reference evidence="1" key="1">
    <citation type="journal article" date="2019" name="Environ. Microbiol.">
        <title>Fungal ecological strategies reflected in gene transcription - a case study of two litter decomposers.</title>
        <authorList>
            <person name="Barbi F."/>
            <person name="Kohler A."/>
            <person name="Barry K."/>
            <person name="Baskaran P."/>
            <person name="Daum C."/>
            <person name="Fauchery L."/>
            <person name="Ihrmark K."/>
            <person name="Kuo A."/>
            <person name="LaButti K."/>
            <person name="Lipzen A."/>
            <person name="Morin E."/>
            <person name="Grigoriev I.V."/>
            <person name="Henrissat B."/>
            <person name="Lindahl B."/>
            <person name="Martin F."/>
        </authorList>
    </citation>
    <scope>NUCLEOTIDE SEQUENCE</scope>
    <source>
        <strain evidence="1">JB14</strain>
    </source>
</reference>
<sequence length="141" mass="15496">MVKISGLAHHPRHKEQPSARGSFSGLLLFFREFLAGLSYHAIAQTSEAFPSNTCVLNTSLVTSSNSGWALAAHNAQVFAKCFGLRELWVSIHGKRPIDTLTLLLRTSSSLPHLRWLSIGQAISSSMYGSKEAHTPFFLVDE</sequence>
<proteinExistence type="predicted"/>
<dbReference type="EMBL" id="ML769441">
    <property type="protein sequence ID" value="KAE9401861.1"/>
    <property type="molecule type" value="Genomic_DNA"/>
</dbReference>